<proteinExistence type="predicted"/>
<dbReference type="EMBL" id="JAQLWV010000043">
    <property type="protein sequence ID" value="MDB7935372.1"/>
    <property type="molecule type" value="Genomic_DNA"/>
</dbReference>
<protein>
    <submittedName>
        <fullName evidence="1">Uncharacterized protein</fullName>
    </submittedName>
</protein>
<dbReference type="Proteomes" id="UP001211173">
    <property type="component" value="Unassembled WGS sequence"/>
</dbReference>
<dbReference type="Proteomes" id="UP001211006">
    <property type="component" value="Unassembled WGS sequence"/>
</dbReference>
<evidence type="ECO:0000313" key="1">
    <source>
        <dbReference type="EMBL" id="MDB7904766.1"/>
    </source>
</evidence>
<evidence type="ECO:0000313" key="3">
    <source>
        <dbReference type="Proteomes" id="UP001211006"/>
    </source>
</evidence>
<dbReference type="RefSeq" id="WP_195384523.1">
    <property type="nucleotide sequence ID" value="NZ_BAABXT010000001.1"/>
</dbReference>
<accession>A0AAW6BWH0</accession>
<dbReference type="EMBL" id="JAQLWO010000002">
    <property type="protein sequence ID" value="MDB7904766.1"/>
    <property type="molecule type" value="Genomic_DNA"/>
</dbReference>
<sequence length="82" mass="8980">MPEVKLTAKVDMTEVDEAIKKANRLVELLQEASTIADSLSGKFGLCVELPQTYTNNLVIKNDHTPNVECGAGRAFNDDINQC</sequence>
<evidence type="ECO:0000313" key="2">
    <source>
        <dbReference type="EMBL" id="MDB7935372.1"/>
    </source>
</evidence>
<dbReference type="AlphaFoldDB" id="A0AAW6BWH0"/>
<gene>
    <name evidence="1" type="ORF">PND83_02125</name>
    <name evidence="2" type="ORF">PNE06_19990</name>
</gene>
<organism evidence="1 3">
    <name type="scientific">Flavonifractor plautii</name>
    <name type="common">Fusobacterium plautii</name>
    <dbReference type="NCBI Taxonomy" id="292800"/>
    <lineage>
        <taxon>Bacteria</taxon>
        <taxon>Bacillati</taxon>
        <taxon>Bacillota</taxon>
        <taxon>Clostridia</taxon>
        <taxon>Eubacteriales</taxon>
        <taxon>Oscillospiraceae</taxon>
        <taxon>Flavonifractor</taxon>
    </lineage>
</organism>
<reference evidence="1" key="1">
    <citation type="submission" date="2023-01" db="EMBL/GenBank/DDBJ databases">
        <title>Human gut microbiome strain richness.</title>
        <authorList>
            <person name="Chen-Liaw A."/>
        </authorList>
    </citation>
    <scope>NUCLEOTIDE SEQUENCE</scope>
    <source>
        <strain evidence="2">1001287st1_F4_1001285I_161205</strain>
        <strain evidence="1">2225st1_A6_2225SCRN_200828</strain>
    </source>
</reference>
<name>A0AAW6BWH0_FLAPL</name>
<comment type="caution">
    <text evidence="1">The sequence shown here is derived from an EMBL/GenBank/DDBJ whole genome shotgun (WGS) entry which is preliminary data.</text>
</comment>